<dbReference type="AlphaFoldDB" id="A0A512JHR6"/>
<comment type="caution">
    <text evidence="1">The sequence shown here is derived from an EMBL/GenBank/DDBJ whole genome shotgun (WGS) entry which is preliminary data.</text>
</comment>
<protein>
    <submittedName>
        <fullName evidence="1">Uncharacterized protein</fullName>
    </submittedName>
</protein>
<dbReference type="NCBIfam" id="NF047412">
    <property type="entry name" value="sig_GCG_CRPN_rpt"/>
    <property type="match status" value="1"/>
</dbReference>
<gene>
    <name evidence="1" type="ORF">MGN01_13210</name>
</gene>
<keyword evidence="2" id="KW-1185">Reference proteome</keyword>
<reference evidence="1 2" key="1">
    <citation type="submission" date="2019-07" db="EMBL/GenBank/DDBJ databases">
        <title>Whole genome shotgun sequence of Methylobacterium gnaphalii NBRC 107716.</title>
        <authorList>
            <person name="Hosoyama A."/>
            <person name="Uohara A."/>
            <person name="Ohji S."/>
            <person name="Ichikawa N."/>
        </authorList>
    </citation>
    <scope>NUCLEOTIDE SEQUENCE [LARGE SCALE GENOMIC DNA]</scope>
    <source>
        <strain evidence="1 2">NBRC 107716</strain>
    </source>
</reference>
<dbReference type="InterPro" id="IPR058110">
    <property type="entry name" value="GCG_CRPN_dom"/>
</dbReference>
<sequence length="128" mass="14077">MKKLGRQALDFAPDRTMCLPGGFRRKATAGDTARVDRREAPPALRPLAIIEENDMTWKFAGLGLLALGTVLAGSSAAEARFGCGPGFHPNPYGVCRPNGPRFFGPRPGPRYYGGYGPRRYGRPGWRRW</sequence>
<evidence type="ECO:0000313" key="1">
    <source>
        <dbReference type="EMBL" id="GEP09476.1"/>
    </source>
</evidence>
<dbReference type="EMBL" id="BJZV01000005">
    <property type="protein sequence ID" value="GEP09476.1"/>
    <property type="molecule type" value="Genomic_DNA"/>
</dbReference>
<name>A0A512JHR6_9HYPH</name>
<accession>A0A512JHR6</accession>
<evidence type="ECO:0000313" key="2">
    <source>
        <dbReference type="Proteomes" id="UP000321750"/>
    </source>
</evidence>
<organism evidence="1 2">
    <name type="scientific">Methylobacterium gnaphalii</name>
    <dbReference type="NCBI Taxonomy" id="1010610"/>
    <lineage>
        <taxon>Bacteria</taxon>
        <taxon>Pseudomonadati</taxon>
        <taxon>Pseudomonadota</taxon>
        <taxon>Alphaproteobacteria</taxon>
        <taxon>Hyphomicrobiales</taxon>
        <taxon>Methylobacteriaceae</taxon>
        <taxon>Methylobacterium</taxon>
    </lineage>
</organism>
<dbReference type="Proteomes" id="UP000321750">
    <property type="component" value="Unassembled WGS sequence"/>
</dbReference>
<proteinExistence type="predicted"/>